<protein>
    <submittedName>
        <fullName evidence="1">2-polyprenyl-3-methyl-5-hydroxy-6-metoxy-1, 4-benzoquinol methylase</fullName>
    </submittedName>
</protein>
<keyword evidence="1" id="KW-0489">Methyltransferase</keyword>
<reference evidence="1 2" key="1">
    <citation type="submission" date="2019-06" db="EMBL/GenBank/DDBJ databases">
        <title>Sequencing the genomes of 1000 actinobacteria strains.</title>
        <authorList>
            <person name="Klenk H.-P."/>
        </authorList>
    </citation>
    <scope>NUCLEOTIDE SEQUENCE [LARGE SCALE GENOMIC DNA]</scope>
    <source>
        <strain evidence="1 2">DSM 45679</strain>
    </source>
</reference>
<dbReference type="EMBL" id="VFML01000001">
    <property type="protein sequence ID" value="TQJ04031.1"/>
    <property type="molecule type" value="Genomic_DNA"/>
</dbReference>
<dbReference type="Gene3D" id="3.40.50.150">
    <property type="entry name" value="Vaccinia Virus protein VP39"/>
    <property type="match status" value="1"/>
</dbReference>
<dbReference type="SUPFAM" id="SSF53335">
    <property type="entry name" value="S-adenosyl-L-methionine-dependent methyltransferases"/>
    <property type="match status" value="1"/>
</dbReference>
<dbReference type="CDD" id="cd02440">
    <property type="entry name" value="AdoMet_MTases"/>
    <property type="match status" value="1"/>
</dbReference>
<dbReference type="GO" id="GO:0032259">
    <property type="term" value="P:methylation"/>
    <property type="evidence" value="ECO:0007669"/>
    <property type="project" value="UniProtKB-KW"/>
</dbReference>
<dbReference type="InterPro" id="IPR029063">
    <property type="entry name" value="SAM-dependent_MTases_sf"/>
</dbReference>
<name>A0A542DLQ5_AMYCI</name>
<keyword evidence="1" id="KW-0808">Transferase</keyword>
<dbReference type="Proteomes" id="UP000320876">
    <property type="component" value="Unassembled WGS sequence"/>
</dbReference>
<comment type="caution">
    <text evidence="1">The sequence shown here is derived from an EMBL/GenBank/DDBJ whole genome shotgun (WGS) entry which is preliminary data.</text>
</comment>
<evidence type="ECO:0000313" key="2">
    <source>
        <dbReference type="Proteomes" id="UP000320876"/>
    </source>
</evidence>
<dbReference type="GO" id="GO:0008168">
    <property type="term" value="F:methyltransferase activity"/>
    <property type="evidence" value="ECO:0007669"/>
    <property type="project" value="UniProtKB-KW"/>
</dbReference>
<gene>
    <name evidence="1" type="ORF">FB471_3811</name>
</gene>
<organism evidence="1 2">
    <name type="scientific">Amycolatopsis cihanbeyliensis</name>
    <dbReference type="NCBI Taxonomy" id="1128664"/>
    <lineage>
        <taxon>Bacteria</taxon>
        <taxon>Bacillati</taxon>
        <taxon>Actinomycetota</taxon>
        <taxon>Actinomycetes</taxon>
        <taxon>Pseudonocardiales</taxon>
        <taxon>Pseudonocardiaceae</taxon>
        <taxon>Amycolatopsis</taxon>
    </lineage>
</organism>
<accession>A0A542DLQ5</accession>
<proteinExistence type="predicted"/>
<keyword evidence="2" id="KW-1185">Reference proteome</keyword>
<evidence type="ECO:0000313" key="1">
    <source>
        <dbReference type="EMBL" id="TQJ04031.1"/>
    </source>
</evidence>
<sequence>MPSRADGVRTEQLVGAIVAGATDRSSMSDELHSAARDWAERRHLDRSRANLLRALDWPAGARVLHLGRGAGALTRYLAEHTGSVLAMEPTSELARIATAWVGGLDNVRVELSDPLDPAAGPEFDLVVATGVLEPLAEPDRQLEYLRTLRGVLRPGGMLCLAVENQFGARNLAGAPQPHSRRRWDAVEGYPFGTAHRAPSRRALESLLDTAGFTVQRVLGCFPDHQFTNVVLSAELLARYPRLAVDLPRLPSEDPTVPGPRPVDEARLWKELVAAGLGADAWNSFLVLAGVPGADPPEPLWPPDRLATYFNTDRAARWCTGAHVVAVPGGAEVRRRPLLEPGSQDGCPVSIQPWSDPVHDGPTMVAAIHERPWLAEDLLRAWHDLIRERAGEFGDALWDLLPRNIVVTADGRLHPIDLEWRLAGTVPDEVVERGLLLTAEHLASLSWPGAGSHNTVRDLAGWLGRLLHKDISYVERAVTREARFQTLRWSGGATGEAALEAQREEIAGAWYRRLDEHVPVSGDTAVKEDG</sequence>
<dbReference type="RefSeq" id="WP_211358063.1">
    <property type="nucleotide sequence ID" value="NZ_VFML01000001.1"/>
</dbReference>
<dbReference type="AlphaFoldDB" id="A0A542DLQ5"/>
<dbReference type="PANTHER" id="PTHR43861">
    <property type="entry name" value="TRANS-ACONITATE 2-METHYLTRANSFERASE-RELATED"/>
    <property type="match status" value="1"/>
</dbReference>
<dbReference type="Pfam" id="PF13489">
    <property type="entry name" value="Methyltransf_23"/>
    <property type="match status" value="1"/>
</dbReference>